<keyword evidence="4 6" id="KW-1133">Transmembrane helix</keyword>
<keyword evidence="2" id="KW-1003">Cell membrane</keyword>
<keyword evidence="5 6" id="KW-0472">Membrane</keyword>
<evidence type="ECO:0000256" key="3">
    <source>
        <dbReference type="ARBA" id="ARBA00022692"/>
    </source>
</evidence>
<dbReference type="PANTHER" id="PTHR30213">
    <property type="entry name" value="INNER MEMBRANE PROTEIN YHJD"/>
    <property type="match status" value="1"/>
</dbReference>
<evidence type="ECO:0000256" key="2">
    <source>
        <dbReference type="ARBA" id="ARBA00022475"/>
    </source>
</evidence>
<evidence type="ECO:0000256" key="6">
    <source>
        <dbReference type="SAM" id="Phobius"/>
    </source>
</evidence>
<feature type="transmembrane region" description="Helical" evidence="6">
    <location>
        <begin position="155"/>
        <end position="173"/>
    </location>
</feature>
<keyword evidence="3 6" id="KW-0812">Transmembrane</keyword>
<dbReference type="NCBIfam" id="TIGR00765">
    <property type="entry name" value="yihY_not_rbn"/>
    <property type="match status" value="1"/>
</dbReference>
<evidence type="ECO:0000313" key="7">
    <source>
        <dbReference type="EMBL" id="KIE41665.1"/>
    </source>
</evidence>
<feature type="transmembrane region" description="Helical" evidence="6">
    <location>
        <begin position="231"/>
        <end position="250"/>
    </location>
</feature>
<gene>
    <name evidence="7" type="ORF">SE37_02995</name>
</gene>
<sequence>MEQGPKSTITRYLDAFRAMDTDGLGPVRGRLVAALQAAVAAVGNFVDDQCLLHASALTYSTLLSIVPFFALAFAVLKGLGVQNTLEPFILDQVAAGSHEIVDRIITYINNTKVGSLGAVGLVTLVVSAVTLLGNIEETFNSIWGVRETRSLYRRFSDYLSVVVFGPILIFAAISVTTTLESQKAVLWLIGTAYLGDVLVAVFRLVPYLSIWLALVFLYMLIPNAKVRFRSALVGGVIAGTLWQAAQWGYIHFQVGVAKYNAIYGTLAVLPVFMIWLYASWAIVLFGVEVVYAHQHRRTFRRETHIPDLEPAARERLALALLLEVCRAFFHDRAPWNAERLAERLDVPERTVRETLGMLVAKGWLAESCGGETLYLPARELEHMRVRELVASLRGRAMPLADGRFDPAVEWLATRMEGAVAAELGDVNFRTLAKGAGTD</sequence>
<reference evidence="7 8" key="1">
    <citation type="submission" date="2015-01" db="EMBL/GenBank/DDBJ databases">
        <title>Genome sequence of the anaerobic bacterium Geobacter soli GSS01, a dissimilatory Fe(III) reducer from soil.</title>
        <authorList>
            <person name="Yang G."/>
            <person name="Zhou S."/>
        </authorList>
    </citation>
    <scope>NUCLEOTIDE SEQUENCE [LARGE SCALE GENOMIC DNA]</scope>
    <source>
        <strain evidence="7 8">GSS01</strain>
    </source>
</reference>
<proteinExistence type="predicted"/>
<comment type="caution">
    <text evidence="7">The sequence shown here is derived from an EMBL/GenBank/DDBJ whole genome shotgun (WGS) entry which is preliminary data.</text>
</comment>
<evidence type="ECO:0000256" key="5">
    <source>
        <dbReference type="ARBA" id="ARBA00023136"/>
    </source>
</evidence>
<dbReference type="SUPFAM" id="SSF46785">
    <property type="entry name" value="Winged helix' DNA-binding domain"/>
    <property type="match status" value="1"/>
</dbReference>
<dbReference type="EMBL" id="JXBL01000001">
    <property type="protein sequence ID" value="KIE41665.1"/>
    <property type="molecule type" value="Genomic_DNA"/>
</dbReference>
<dbReference type="Gene3D" id="1.10.10.10">
    <property type="entry name" value="Winged helix-like DNA-binding domain superfamily/Winged helix DNA-binding domain"/>
    <property type="match status" value="1"/>
</dbReference>
<dbReference type="Proteomes" id="UP000031433">
    <property type="component" value="Unassembled WGS sequence"/>
</dbReference>
<name>A0A0C1U1I6_9BACT</name>
<keyword evidence="8" id="KW-1185">Reference proteome</keyword>
<dbReference type="Pfam" id="PF03631">
    <property type="entry name" value="Virul_fac_BrkB"/>
    <property type="match status" value="1"/>
</dbReference>
<evidence type="ECO:0000313" key="8">
    <source>
        <dbReference type="Proteomes" id="UP000031433"/>
    </source>
</evidence>
<feature type="transmembrane region" description="Helical" evidence="6">
    <location>
        <begin position="56"/>
        <end position="76"/>
    </location>
</feature>
<protein>
    <submittedName>
        <fullName evidence="7">Ribonuclease BN</fullName>
    </submittedName>
</protein>
<evidence type="ECO:0000256" key="1">
    <source>
        <dbReference type="ARBA" id="ARBA00004651"/>
    </source>
</evidence>
<organism evidence="7 8">
    <name type="scientific">Geobacter soli</name>
    <dbReference type="NCBI Taxonomy" id="1510391"/>
    <lineage>
        <taxon>Bacteria</taxon>
        <taxon>Pseudomonadati</taxon>
        <taxon>Thermodesulfobacteriota</taxon>
        <taxon>Desulfuromonadia</taxon>
        <taxon>Geobacterales</taxon>
        <taxon>Geobacteraceae</taxon>
        <taxon>Geobacter</taxon>
    </lineage>
</organism>
<dbReference type="InterPro" id="IPR036388">
    <property type="entry name" value="WH-like_DNA-bd_sf"/>
</dbReference>
<dbReference type="GO" id="GO:0005886">
    <property type="term" value="C:plasma membrane"/>
    <property type="evidence" value="ECO:0007669"/>
    <property type="project" value="UniProtKB-SubCell"/>
</dbReference>
<feature type="transmembrane region" description="Helical" evidence="6">
    <location>
        <begin position="113"/>
        <end position="135"/>
    </location>
</feature>
<dbReference type="PANTHER" id="PTHR30213:SF0">
    <property type="entry name" value="UPF0761 MEMBRANE PROTEIN YIHY"/>
    <property type="match status" value="1"/>
</dbReference>
<comment type="subcellular location">
    <subcellularLocation>
        <location evidence="1">Cell membrane</location>
        <topology evidence="1">Multi-pass membrane protein</topology>
    </subcellularLocation>
</comment>
<dbReference type="InterPro" id="IPR036390">
    <property type="entry name" value="WH_DNA-bd_sf"/>
</dbReference>
<feature type="transmembrane region" description="Helical" evidence="6">
    <location>
        <begin position="262"/>
        <end position="291"/>
    </location>
</feature>
<dbReference type="InterPro" id="IPR017039">
    <property type="entry name" value="Virul_fac_BrkB"/>
</dbReference>
<evidence type="ECO:0000256" key="4">
    <source>
        <dbReference type="ARBA" id="ARBA00022989"/>
    </source>
</evidence>
<dbReference type="RefSeq" id="WP_039643507.1">
    <property type="nucleotide sequence ID" value="NZ_JXBL01000001.1"/>
</dbReference>
<dbReference type="AlphaFoldDB" id="A0A0C1U1I6"/>
<feature type="transmembrane region" description="Helical" evidence="6">
    <location>
        <begin position="208"/>
        <end position="224"/>
    </location>
</feature>
<accession>A0A0C1U1I6</accession>